<name>A0A840Q4C1_9PSEU</name>
<reference evidence="2 3" key="1">
    <citation type="submission" date="2020-08" db="EMBL/GenBank/DDBJ databases">
        <title>Sequencing the genomes of 1000 actinobacteria strains.</title>
        <authorList>
            <person name="Klenk H.-P."/>
        </authorList>
    </citation>
    <scope>NUCLEOTIDE SEQUENCE [LARGE SCALE GENOMIC DNA]</scope>
    <source>
        <strain evidence="2 3">DSM 45584</strain>
    </source>
</reference>
<feature type="region of interest" description="Disordered" evidence="1">
    <location>
        <begin position="52"/>
        <end position="79"/>
    </location>
</feature>
<organism evidence="2 3">
    <name type="scientific">Saccharopolyspora phatthalungensis</name>
    <dbReference type="NCBI Taxonomy" id="664693"/>
    <lineage>
        <taxon>Bacteria</taxon>
        <taxon>Bacillati</taxon>
        <taxon>Actinomycetota</taxon>
        <taxon>Actinomycetes</taxon>
        <taxon>Pseudonocardiales</taxon>
        <taxon>Pseudonocardiaceae</taxon>
        <taxon>Saccharopolyspora</taxon>
    </lineage>
</organism>
<protein>
    <submittedName>
        <fullName evidence="2">Uncharacterized protein</fullName>
    </submittedName>
</protein>
<accession>A0A840Q4C1</accession>
<evidence type="ECO:0000313" key="3">
    <source>
        <dbReference type="Proteomes" id="UP000584374"/>
    </source>
</evidence>
<keyword evidence="3" id="KW-1185">Reference proteome</keyword>
<dbReference type="AlphaFoldDB" id="A0A840Q4C1"/>
<dbReference type="RefSeq" id="WP_246470817.1">
    <property type="nucleotide sequence ID" value="NZ_JACHIW010000001.1"/>
</dbReference>
<evidence type="ECO:0000313" key="2">
    <source>
        <dbReference type="EMBL" id="MBB5154827.1"/>
    </source>
</evidence>
<gene>
    <name evidence="2" type="ORF">BJ970_002361</name>
</gene>
<dbReference type="Proteomes" id="UP000584374">
    <property type="component" value="Unassembled WGS sequence"/>
</dbReference>
<dbReference type="EMBL" id="JACHIW010000001">
    <property type="protein sequence ID" value="MBB5154827.1"/>
    <property type="molecule type" value="Genomic_DNA"/>
</dbReference>
<comment type="caution">
    <text evidence="2">The sequence shown here is derived from an EMBL/GenBank/DDBJ whole genome shotgun (WGS) entry which is preliminary data.</text>
</comment>
<evidence type="ECO:0000256" key="1">
    <source>
        <dbReference type="SAM" id="MobiDB-lite"/>
    </source>
</evidence>
<sequence length="79" mass="8225">MTSQLNRIGRSCSWLARTSPLTEAGLKVLGGGLAGSAVLDAKGEKMRNREFAPGIPDRAAPQGHGASCRRPPARLASTP</sequence>
<proteinExistence type="predicted"/>